<name>A0AAW6C1Q9_FLAPL</name>
<feature type="signal peptide" evidence="1">
    <location>
        <begin position="1"/>
        <end position="30"/>
    </location>
</feature>
<dbReference type="RefSeq" id="WP_021631598.1">
    <property type="nucleotide sequence ID" value="NZ_BAABXT010000001.1"/>
</dbReference>
<protein>
    <submittedName>
        <fullName evidence="2">Uncharacterized protein</fullName>
    </submittedName>
</protein>
<evidence type="ECO:0000256" key="1">
    <source>
        <dbReference type="SAM" id="SignalP"/>
    </source>
</evidence>
<dbReference type="PROSITE" id="PS51257">
    <property type="entry name" value="PROKAR_LIPOPROTEIN"/>
    <property type="match status" value="1"/>
</dbReference>
<accession>A0AAW6C1Q9</accession>
<organism evidence="2 3">
    <name type="scientific">Flavonifractor plautii</name>
    <name type="common">Fusobacterium plautii</name>
    <dbReference type="NCBI Taxonomy" id="292800"/>
    <lineage>
        <taxon>Bacteria</taxon>
        <taxon>Bacillati</taxon>
        <taxon>Bacillota</taxon>
        <taxon>Clostridia</taxon>
        <taxon>Eubacteriales</taxon>
        <taxon>Oscillospiraceae</taxon>
        <taxon>Flavonifractor</taxon>
    </lineage>
</organism>
<dbReference type="Proteomes" id="UP001211006">
    <property type="component" value="Unassembled WGS sequence"/>
</dbReference>
<comment type="caution">
    <text evidence="2">The sequence shown here is derived from an EMBL/GenBank/DDBJ whole genome shotgun (WGS) entry which is preliminary data.</text>
</comment>
<evidence type="ECO:0000313" key="3">
    <source>
        <dbReference type="Proteomes" id="UP001211006"/>
    </source>
</evidence>
<sequence length="70" mass="7278">MKRFVSSKRFEAATAAGVLFLALASGCAAEAPQQSPDKSPSLSIPISTEFSLIADSGGDWYTIENGNLVG</sequence>
<evidence type="ECO:0000313" key="2">
    <source>
        <dbReference type="EMBL" id="MDB7906080.1"/>
    </source>
</evidence>
<proteinExistence type="predicted"/>
<reference evidence="2" key="1">
    <citation type="submission" date="2023-01" db="EMBL/GenBank/DDBJ databases">
        <title>Human gut microbiome strain richness.</title>
        <authorList>
            <person name="Chen-Liaw A."/>
        </authorList>
    </citation>
    <scope>NUCLEOTIDE SEQUENCE</scope>
    <source>
        <strain evidence="2">2225st1_A6_2225SCRN_200828</strain>
    </source>
</reference>
<dbReference type="AlphaFoldDB" id="A0AAW6C1Q9"/>
<keyword evidence="1" id="KW-0732">Signal</keyword>
<gene>
    <name evidence="2" type="ORF">PND83_08855</name>
</gene>
<dbReference type="EMBL" id="JAQLWO010000008">
    <property type="protein sequence ID" value="MDB7906080.1"/>
    <property type="molecule type" value="Genomic_DNA"/>
</dbReference>
<feature type="chain" id="PRO_5043958408" evidence="1">
    <location>
        <begin position="31"/>
        <end position="70"/>
    </location>
</feature>